<evidence type="ECO:0000256" key="2">
    <source>
        <dbReference type="ARBA" id="ARBA00022832"/>
    </source>
</evidence>
<keyword evidence="1 5" id="KW-0436">Ligase</keyword>
<dbReference type="RefSeq" id="WP_144068714.1">
    <property type="nucleotide sequence ID" value="NZ_CP041636.1"/>
</dbReference>
<dbReference type="InterPro" id="IPR042099">
    <property type="entry name" value="ANL_N_sf"/>
</dbReference>
<accession>A0A516H1T7</accession>
<organism evidence="5 6">
    <name type="scientific">Ferrovibrio terrae</name>
    <dbReference type="NCBI Taxonomy" id="2594003"/>
    <lineage>
        <taxon>Bacteria</taxon>
        <taxon>Pseudomonadati</taxon>
        <taxon>Pseudomonadota</taxon>
        <taxon>Alphaproteobacteria</taxon>
        <taxon>Rhodospirillales</taxon>
        <taxon>Rhodospirillaceae</taxon>
        <taxon>Ferrovibrio</taxon>
    </lineage>
</organism>
<dbReference type="PROSITE" id="PS00455">
    <property type="entry name" value="AMP_BINDING"/>
    <property type="match status" value="1"/>
</dbReference>
<evidence type="ECO:0000256" key="3">
    <source>
        <dbReference type="ARBA" id="ARBA00023098"/>
    </source>
</evidence>
<dbReference type="Pfam" id="PF00501">
    <property type="entry name" value="AMP-binding"/>
    <property type="match status" value="1"/>
</dbReference>
<proteinExistence type="predicted"/>
<dbReference type="Pfam" id="PF23562">
    <property type="entry name" value="AMP-binding_C_3"/>
    <property type="match status" value="1"/>
</dbReference>
<dbReference type="InterPro" id="IPR020845">
    <property type="entry name" value="AMP-binding_CS"/>
</dbReference>
<name>A0A516H1T7_9PROT</name>
<keyword evidence="6" id="KW-1185">Reference proteome</keyword>
<dbReference type="PANTHER" id="PTHR43272:SF32">
    <property type="entry name" value="AMP-DEPENDENT SYNTHETASE_LIGASE DOMAIN-CONTAINING PROTEIN"/>
    <property type="match status" value="1"/>
</dbReference>
<feature type="domain" description="AMP-dependent synthetase/ligase" evidence="4">
    <location>
        <begin position="24"/>
        <end position="442"/>
    </location>
</feature>
<dbReference type="Gene3D" id="3.40.50.12780">
    <property type="entry name" value="N-terminal domain of ligase-like"/>
    <property type="match status" value="1"/>
</dbReference>
<dbReference type="GO" id="GO:0004467">
    <property type="term" value="F:long-chain fatty acid-CoA ligase activity"/>
    <property type="evidence" value="ECO:0007669"/>
    <property type="project" value="TreeGrafter"/>
</dbReference>
<sequence length="659" mass="72975">MSETSGKPDGRDPLGRDTIPKFFAYNARHRRDRPAMREKALGIWQTWTWGEVNGRVRDLAGGLAALGLRRGDKVAIIGDNRPELYWTMAASQALGGIPVPVYQDSVADEIQYVIEHAEARFAVVENQEQVDKLLSIRDRLPMLEIIAYGDPRGLRHYDQPFLRNLADVSKQGAAYNTANPDFVDAEIVRGNGNDLSIICYTSGTTGRPKGVMLSHDNVVRSANLAVAFDKLNENDQVLAYLPMAWVGDNFLSYVESAVTGFCMNCPESADTVLQDLREVGPTYFFAPPRIWENLLTTVMIRMEDAGTIKRRMFHFFIRLARRAGRNILEGKPVAVTDRLLYALGEILVYGPLKNVLGLSRLRLAYTAGEAIGPDIFDFFRALGINLKQLYGQTECTVYLCMHTDTDVIPDTVGPPAPGVELKIDEATGEVLFRSPGVFVGYYKNDAATAETKTADGWVHTGDAGVFTDNGHLRIIDRAKDVGRLTDGALFAPKYIENKLKFFPHIKEAVAFGDGRDHVAAFINIDLAAVGSWAERNGISYASYADLAGRPEVYTLIRGCIEQVNRDLSSDSSMTASQIKRFLILHKELDADDGELTRTRKVRRSTIAERYGTLIEALYSGQPSIAVEAKITFEDGRTGTFNANLKVDEATTYSTMRKAG</sequence>
<dbReference type="EMBL" id="CP041636">
    <property type="protein sequence ID" value="QDO97733.1"/>
    <property type="molecule type" value="Genomic_DNA"/>
</dbReference>
<evidence type="ECO:0000256" key="1">
    <source>
        <dbReference type="ARBA" id="ARBA00022598"/>
    </source>
</evidence>
<evidence type="ECO:0000313" key="6">
    <source>
        <dbReference type="Proteomes" id="UP000317496"/>
    </source>
</evidence>
<keyword evidence="3" id="KW-0443">Lipid metabolism</keyword>
<dbReference type="Proteomes" id="UP000317496">
    <property type="component" value="Chromosome"/>
</dbReference>
<dbReference type="OrthoDB" id="9803968at2"/>
<dbReference type="InterPro" id="IPR000873">
    <property type="entry name" value="AMP-dep_synth/lig_dom"/>
</dbReference>
<dbReference type="AlphaFoldDB" id="A0A516H1T7"/>
<dbReference type="KEGG" id="fer:FNB15_10835"/>
<gene>
    <name evidence="5" type="ORF">FNB15_10835</name>
</gene>
<dbReference type="GO" id="GO:0016020">
    <property type="term" value="C:membrane"/>
    <property type="evidence" value="ECO:0007669"/>
    <property type="project" value="TreeGrafter"/>
</dbReference>
<reference evidence="5 6" key="1">
    <citation type="submission" date="2019-07" db="EMBL/GenBank/DDBJ databases">
        <title>Genome sequencing for Ferrovibrio sp. K5.</title>
        <authorList>
            <person name="Park S.-J."/>
        </authorList>
    </citation>
    <scope>NUCLEOTIDE SEQUENCE [LARGE SCALE GENOMIC DNA]</scope>
    <source>
        <strain evidence="5 6">K5</strain>
    </source>
</reference>
<evidence type="ECO:0000259" key="4">
    <source>
        <dbReference type="Pfam" id="PF00501"/>
    </source>
</evidence>
<protein>
    <submittedName>
        <fullName evidence="5">Long-chain fatty acid--CoA ligase</fullName>
    </submittedName>
</protein>
<dbReference type="PANTHER" id="PTHR43272">
    <property type="entry name" value="LONG-CHAIN-FATTY-ACID--COA LIGASE"/>
    <property type="match status" value="1"/>
</dbReference>
<keyword evidence="2" id="KW-0276">Fatty acid metabolism</keyword>
<dbReference type="SUPFAM" id="SSF56801">
    <property type="entry name" value="Acetyl-CoA synthetase-like"/>
    <property type="match status" value="1"/>
</dbReference>
<evidence type="ECO:0000313" key="5">
    <source>
        <dbReference type="EMBL" id="QDO97733.1"/>
    </source>
</evidence>